<evidence type="ECO:0000256" key="2">
    <source>
        <dbReference type="SAM" id="MobiDB-lite"/>
    </source>
</evidence>
<proteinExistence type="predicted"/>
<sequence>MAKRKVYEENERKVLEIACKKEKVKFLLSNMKGKFKQIISDSKLLTQPFPRDYFQLDEKFSVLPVKEKRSEAKKLRLNLELEYEKSLLGLQQVNYFVDRSIIPKLKVEGILEDKFVKTLVNRESHRSIFHGLLDELLSKKHPKQQQQKSSIANMEPDVVQKPNETEMFLRRVDKIYSSLPPAIQRAIEKLRNRVNFEKNIATTIENIRQEKLTCFATDDESSLKNHKESSDLLGEQTISMEDKFEAYMYVIDKMDNSISAFNEMVVHLREWKMSVIRDYKQFNLDIALINHELNDPKIMTPSDFPVQLLDEAFTSNLIDHFEPTCRLESTHLSPDREVTKSSQSQRTQSNLIQLLDKEQLKYRHACLHESMLRKVNVFDEQISTAEKMRKDQLLAVTFIDLFALSLKEEMMILRVFDLIEDEYEYATSLQILKLNSIVEKIMSLREDIRYYSKKIDDEKFELDEVIKTFDGEIQNTSFTKYLLKIFMKKYKPPKVKVHRTNDESSSSSSSDDSDSESDGKSEEDALENRSAESNVAENEFVEFDENVKPEDLEQELYELAFVLRSKRHGLEQSILKTKSELEQSNKKLANTYEEMDVTNKKLEQETAELKTYQDMFNEEQKTVYNLSAERKKLKCVLSSVKEVLKTEISNKFRWETDWGFLDDMEMAIIDTMILNHKSKININMNTNQRIVKELQKAIEALEQKEKELLKYHICNTDRLVFMMHERKQKMLSLQSSTNGKKVEMGRQLIREDYSWYNSVNKVNV</sequence>
<name>A0A8B8F233_9HEMI</name>
<dbReference type="AlphaFoldDB" id="A0A8B8F233"/>
<evidence type="ECO:0000313" key="4">
    <source>
        <dbReference type="RefSeq" id="XP_025404730.1"/>
    </source>
</evidence>
<dbReference type="RefSeq" id="XP_025404730.1">
    <property type="nucleotide sequence ID" value="XM_025548945.1"/>
</dbReference>
<evidence type="ECO:0000256" key="1">
    <source>
        <dbReference type="SAM" id="Coils"/>
    </source>
</evidence>
<feature type="compositionally biased region" description="Basic and acidic residues" evidence="2">
    <location>
        <begin position="517"/>
        <end position="530"/>
    </location>
</feature>
<dbReference type="OrthoDB" id="6597580at2759"/>
<feature type="coiled-coil region" evidence="1">
    <location>
        <begin position="574"/>
        <end position="622"/>
    </location>
</feature>
<reference evidence="4" key="1">
    <citation type="submission" date="2025-08" db="UniProtKB">
        <authorList>
            <consortium name="RefSeq"/>
        </authorList>
    </citation>
    <scope>IDENTIFICATION</scope>
    <source>
        <tissue evidence="4">Whole body</tissue>
    </source>
</reference>
<evidence type="ECO:0000313" key="3">
    <source>
        <dbReference type="Proteomes" id="UP000694846"/>
    </source>
</evidence>
<keyword evidence="3" id="KW-1185">Reference proteome</keyword>
<accession>A0A8B8F233</accession>
<feature type="region of interest" description="Disordered" evidence="2">
    <location>
        <begin position="496"/>
        <end position="542"/>
    </location>
</feature>
<protein>
    <submittedName>
        <fullName evidence="4">Uncharacterized protein LOC112679228</fullName>
    </submittedName>
</protein>
<organism evidence="3 4">
    <name type="scientific">Sipha flava</name>
    <name type="common">yellow sugarcane aphid</name>
    <dbReference type="NCBI Taxonomy" id="143950"/>
    <lineage>
        <taxon>Eukaryota</taxon>
        <taxon>Metazoa</taxon>
        <taxon>Ecdysozoa</taxon>
        <taxon>Arthropoda</taxon>
        <taxon>Hexapoda</taxon>
        <taxon>Insecta</taxon>
        <taxon>Pterygota</taxon>
        <taxon>Neoptera</taxon>
        <taxon>Paraneoptera</taxon>
        <taxon>Hemiptera</taxon>
        <taxon>Sternorrhyncha</taxon>
        <taxon>Aphidomorpha</taxon>
        <taxon>Aphidoidea</taxon>
        <taxon>Aphididae</taxon>
        <taxon>Sipha</taxon>
    </lineage>
</organism>
<keyword evidence="1" id="KW-0175">Coiled coil</keyword>
<feature type="coiled-coil region" evidence="1">
    <location>
        <begin position="684"/>
        <end position="711"/>
    </location>
</feature>
<gene>
    <name evidence="4" type="primary">LOC112679228</name>
</gene>
<dbReference type="GeneID" id="112679228"/>
<dbReference type="Proteomes" id="UP000694846">
    <property type="component" value="Unplaced"/>
</dbReference>